<organism evidence="3 4">
    <name type="scientific">Halteria grandinella</name>
    <dbReference type="NCBI Taxonomy" id="5974"/>
    <lineage>
        <taxon>Eukaryota</taxon>
        <taxon>Sar</taxon>
        <taxon>Alveolata</taxon>
        <taxon>Ciliophora</taxon>
        <taxon>Intramacronucleata</taxon>
        <taxon>Spirotrichea</taxon>
        <taxon>Stichotrichia</taxon>
        <taxon>Sporadotrichida</taxon>
        <taxon>Halteriidae</taxon>
        <taxon>Halteria</taxon>
    </lineage>
</organism>
<feature type="compositionally biased region" description="Polar residues" evidence="2">
    <location>
        <begin position="590"/>
        <end position="613"/>
    </location>
</feature>
<dbReference type="Proteomes" id="UP000785679">
    <property type="component" value="Unassembled WGS sequence"/>
</dbReference>
<dbReference type="EMBL" id="RRYP01000267">
    <property type="protein sequence ID" value="TNV87710.1"/>
    <property type="molecule type" value="Genomic_DNA"/>
</dbReference>
<feature type="compositionally biased region" description="Low complexity" evidence="2">
    <location>
        <begin position="1323"/>
        <end position="1338"/>
    </location>
</feature>
<feature type="region of interest" description="Disordered" evidence="2">
    <location>
        <begin position="101"/>
        <end position="121"/>
    </location>
</feature>
<feature type="region of interest" description="Disordered" evidence="2">
    <location>
        <begin position="1056"/>
        <end position="1077"/>
    </location>
</feature>
<evidence type="ECO:0000256" key="2">
    <source>
        <dbReference type="SAM" id="MobiDB-lite"/>
    </source>
</evidence>
<feature type="compositionally biased region" description="Basic and acidic residues" evidence="2">
    <location>
        <begin position="1413"/>
        <end position="1430"/>
    </location>
</feature>
<proteinExistence type="predicted"/>
<keyword evidence="1" id="KW-0175">Coiled coil</keyword>
<gene>
    <name evidence="3" type="ORF">FGO68_gene810</name>
</gene>
<sequence>MLITPQAAASSLTSYFTFKEQMPFRNSFQANKGKHSLSQKRHNISRKPRAEGKIVKSSQQSEGRSIIQQHHSNKASVMQTVSGKGSSFNVSVQDYVQAKHSRVNSAETRRKRSKRRTSNEVDYEIVQGESEIETPQDPPKMQEKEGRLNILDTQKHLDHALKSYPLKDSKLESTLSGGSSGQGSLNLTLLKNQTKTQPRNAKQIDQQPYSTTVRSNPAFHDTNQDMGLLSMGDQSDQKSGTHSSEIHLREENMQLRMEILKLKKALFMKADPYREGNKAGNYNPLQSSLELANKEISTLSSNYQEPPEDSQQYQFERKYIPYESSLRTPLSKVMAEDICEEASFHSNENVSAKDNTNHIQSARLGHVTFNRHDFLGRQHMSTVDEMKEETETKEHETQERCANNYFREHRDSLVNQEFVERNFDDRKVSEIFEKKRHYEQEIEVLKRDLELIELEEKRIKSKLFEKSIQDLYPSHSSNFERGLLKEKYPNNEIAIMRQERVSQNIEEEQRRQNIDIAFDSFIEKRVQADPLQEVIQKKDQSFPIRREVSYSNIENTENQRIWQPPSFCNSQLQSIRLSQVEGQEERIKRMQQQQASDSLGSQQEAPPSEQTFCRTRGRVRRSRASQQSKTQISNHGALQETHYQHDFEEGSGRLNTDMIDRIFEDPKVQSQFQCLDDQEPMIVSLLTENAKESSFKLHRLQETSIPNHNNEQYMRSDCEVPQFKSSQQIAPELKHGIKGVLQQFEQSYGYGGQQQHDQMQQLHRHYIGDGLRQSKESSALSKKDTGPARLSTIKEDDSPEFGTHHQFHPYDPTYSRSQLQGYPQLQGQKALKKPISNYNLQLNLNYIEQSQRLSGYQKKQPPSYDALSKLKVASKKSNKQNQLIGKSPLTSQQQSVAQIPIKKKKATYNLNQLDEKLSRSVSPYSIKAPQRISHPGYSTQMSTIVNRAYEDVLKRRSKEGSLLAQYSQTLIPSSQQIEGYCSKKQLKQAPGCKNKKNTKGKENYLSQQNQYPLASRNAAKDFINTSVQQNNRALNQKQTYLQPSSTSILTSNSFISKASQKARSYTRSKSKSQKRAKEVQEEQYDLLWSMQVVNKRNNIIKQREDRNKRKYEQKMAKIEEIQRRKSQEINERKQRQRSPTTMMPTIMSEFESTPYSHHNLQLDRYSGYNTLPVPSYVQSTSARTPKQPSTPIMIEVPQQYQNAYHPQKVDVKFPQTTNISLNISGYNTTNIVSLQNSSKKSIARTPDITLKKTPLSSNNFSDKQFDSGCVNASTYLSNSRPQPVYQHSYKSSSSGTAVVAANQPSTLLPRNGFQVLDQRSSHSMVSSSSIRQHSRSNSGVPKMNTEKRLKGASRIGRKNKLSYNSPLFLIQESDMMRQFLSQQEVSDFSQAVVGGPRQHVKNAPSAPTQQRQHSYERQQVRRLEPIVEDL</sequence>
<feature type="region of interest" description="Disordered" evidence="2">
    <location>
        <begin position="583"/>
        <end position="642"/>
    </location>
</feature>
<name>A0A8J8TAJ6_HALGN</name>
<feature type="compositionally biased region" description="Basic residues" evidence="2">
    <location>
        <begin position="1064"/>
        <end position="1074"/>
    </location>
</feature>
<feature type="compositionally biased region" description="Basic and acidic residues" evidence="2">
    <location>
        <begin position="781"/>
        <end position="796"/>
    </location>
</feature>
<feature type="coiled-coil region" evidence="1">
    <location>
        <begin position="428"/>
        <end position="462"/>
    </location>
</feature>
<reference evidence="3" key="1">
    <citation type="submission" date="2019-06" db="EMBL/GenBank/DDBJ databases">
        <authorList>
            <person name="Zheng W."/>
        </authorList>
    </citation>
    <scope>NUCLEOTIDE SEQUENCE</scope>
    <source>
        <strain evidence="3">QDHG01</strain>
    </source>
</reference>
<comment type="caution">
    <text evidence="3">The sequence shown here is derived from an EMBL/GenBank/DDBJ whole genome shotgun (WGS) entry which is preliminary data.</text>
</comment>
<accession>A0A8J8TAJ6</accession>
<feature type="region of interest" description="Disordered" evidence="2">
    <location>
        <begin position="1390"/>
        <end position="1430"/>
    </location>
</feature>
<feature type="compositionally biased region" description="Basic residues" evidence="2">
    <location>
        <begin position="32"/>
        <end position="47"/>
    </location>
</feature>
<feature type="region of interest" description="Disordered" evidence="2">
    <location>
        <begin position="29"/>
        <end position="66"/>
    </location>
</feature>
<feature type="compositionally biased region" description="Polar residues" evidence="2">
    <location>
        <begin position="624"/>
        <end position="636"/>
    </location>
</feature>
<feature type="region of interest" description="Disordered" evidence="2">
    <location>
        <begin position="1323"/>
        <end position="1350"/>
    </location>
</feature>
<feature type="compositionally biased region" description="Polar residues" evidence="2">
    <location>
        <begin position="56"/>
        <end position="66"/>
    </location>
</feature>
<evidence type="ECO:0000313" key="4">
    <source>
        <dbReference type="Proteomes" id="UP000785679"/>
    </source>
</evidence>
<evidence type="ECO:0000313" key="3">
    <source>
        <dbReference type="EMBL" id="TNV87710.1"/>
    </source>
</evidence>
<evidence type="ECO:0000256" key="1">
    <source>
        <dbReference type="SAM" id="Coils"/>
    </source>
</evidence>
<feature type="region of interest" description="Disordered" evidence="2">
    <location>
        <begin position="192"/>
        <end position="225"/>
    </location>
</feature>
<keyword evidence="4" id="KW-1185">Reference proteome</keyword>
<protein>
    <submittedName>
        <fullName evidence="3">Uncharacterized protein</fullName>
    </submittedName>
</protein>
<feature type="region of interest" description="Disordered" evidence="2">
    <location>
        <begin position="772"/>
        <end position="818"/>
    </location>
</feature>
<feature type="compositionally biased region" description="Polar residues" evidence="2">
    <location>
        <begin position="198"/>
        <end position="215"/>
    </location>
</feature>